<evidence type="ECO:0000259" key="2">
    <source>
        <dbReference type="Pfam" id="PF05303"/>
    </source>
</evidence>
<keyword evidence="4" id="KW-1185">Reference proteome</keyword>
<organism evidence="3 4">
    <name type="scientific">Protopolystoma xenopodis</name>
    <dbReference type="NCBI Taxonomy" id="117903"/>
    <lineage>
        <taxon>Eukaryota</taxon>
        <taxon>Metazoa</taxon>
        <taxon>Spiralia</taxon>
        <taxon>Lophotrochozoa</taxon>
        <taxon>Platyhelminthes</taxon>
        <taxon>Monogenea</taxon>
        <taxon>Polyopisthocotylea</taxon>
        <taxon>Polystomatidea</taxon>
        <taxon>Polystomatidae</taxon>
        <taxon>Protopolystoma</taxon>
    </lineage>
</organism>
<accession>A0A3S5A685</accession>
<dbReference type="Gene3D" id="3.30.2280.10">
    <property type="entry name" value="Hypothetical protein (hspc210)"/>
    <property type="match status" value="1"/>
</dbReference>
<dbReference type="Pfam" id="PF05303">
    <property type="entry name" value="GSKIP_dom"/>
    <property type="match status" value="1"/>
</dbReference>
<protein>
    <recommendedName>
        <fullName evidence="2">GSKIP domain-containing protein</fullName>
    </recommendedName>
</protein>
<dbReference type="InterPro" id="IPR007967">
    <property type="entry name" value="GSKIP_dom"/>
</dbReference>
<dbReference type="GO" id="GO:0060828">
    <property type="term" value="P:regulation of canonical Wnt signaling pathway"/>
    <property type="evidence" value="ECO:0007669"/>
    <property type="project" value="InterPro"/>
</dbReference>
<dbReference type="GO" id="GO:0005737">
    <property type="term" value="C:cytoplasm"/>
    <property type="evidence" value="ECO:0007669"/>
    <property type="project" value="TreeGrafter"/>
</dbReference>
<gene>
    <name evidence="3" type="ORF">PXEA_LOCUS14400</name>
</gene>
<dbReference type="AlphaFoldDB" id="A0A3S5A685"/>
<evidence type="ECO:0000313" key="3">
    <source>
        <dbReference type="EMBL" id="VEL20960.1"/>
    </source>
</evidence>
<dbReference type="GO" id="GO:0051018">
    <property type="term" value="F:protein kinase A binding"/>
    <property type="evidence" value="ECO:0007669"/>
    <property type="project" value="TreeGrafter"/>
</dbReference>
<dbReference type="OrthoDB" id="5804279at2759"/>
<dbReference type="PANTHER" id="PTHR12490">
    <property type="entry name" value="GSK3B-INTERACTING PROTEIN"/>
    <property type="match status" value="1"/>
</dbReference>
<reference evidence="3" key="1">
    <citation type="submission" date="2018-11" db="EMBL/GenBank/DDBJ databases">
        <authorList>
            <consortium name="Pathogen Informatics"/>
        </authorList>
    </citation>
    <scope>NUCLEOTIDE SEQUENCE</scope>
</reference>
<dbReference type="Proteomes" id="UP000784294">
    <property type="component" value="Unassembled WGS sequence"/>
</dbReference>
<proteinExistence type="inferred from homology"/>
<dbReference type="InterPro" id="IPR023231">
    <property type="entry name" value="GSKIP_dom_sf"/>
</dbReference>
<evidence type="ECO:0000313" key="4">
    <source>
        <dbReference type="Proteomes" id="UP000784294"/>
    </source>
</evidence>
<dbReference type="InterPro" id="IPR037395">
    <property type="entry name" value="GSKIP"/>
</dbReference>
<name>A0A3S5A685_9PLAT</name>
<dbReference type="SUPFAM" id="SSF103107">
    <property type="entry name" value="Hypothetical protein c14orf129, hspc210"/>
    <property type="match status" value="1"/>
</dbReference>
<evidence type="ECO:0000256" key="1">
    <source>
        <dbReference type="ARBA" id="ARBA00009571"/>
    </source>
</evidence>
<feature type="domain" description="GSKIP" evidence="2">
    <location>
        <begin position="29"/>
        <end position="85"/>
    </location>
</feature>
<sequence length="86" mass="9599">MTHNSKWESEISNFGEKEFSVCCELKFCTSEAEAAVLETSFGVEDIRIADALPFSPKLAYINLTTLEGDRFCVEITCLGFRPVGRV</sequence>
<comment type="similarity">
    <text evidence="1">Belongs to the GSKIP family.</text>
</comment>
<comment type="caution">
    <text evidence="3">The sequence shown here is derived from an EMBL/GenBank/DDBJ whole genome shotgun (WGS) entry which is preliminary data.</text>
</comment>
<dbReference type="PANTHER" id="PTHR12490:SF4">
    <property type="entry name" value="GSK3B-INTERACTING PROTEIN"/>
    <property type="match status" value="1"/>
</dbReference>
<dbReference type="GO" id="GO:0019207">
    <property type="term" value="F:kinase regulator activity"/>
    <property type="evidence" value="ECO:0007669"/>
    <property type="project" value="TreeGrafter"/>
</dbReference>
<dbReference type="EMBL" id="CAAALY010048831">
    <property type="protein sequence ID" value="VEL20960.1"/>
    <property type="molecule type" value="Genomic_DNA"/>
</dbReference>